<evidence type="ECO:0000313" key="15">
    <source>
        <dbReference type="Proteomes" id="UP000192277"/>
    </source>
</evidence>
<evidence type="ECO:0000256" key="9">
    <source>
        <dbReference type="ARBA" id="ARBA00023065"/>
    </source>
</evidence>
<evidence type="ECO:0008006" key="16">
    <source>
        <dbReference type="Google" id="ProtNLM"/>
    </source>
</evidence>
<keyword evidence="3" id="KW-0813">Transport</keyword>
<dbReference type="PANTHER" id="PTHR31462:SF5">
    <property type="entry name" value="ENDOSOMAL_LYSOSOMAL PROTON CHANNEL TMEM175"/>
    <property type="match status" value="1"/>
</dbReference>
<accession>A0ABX3P3M2</accession>
<dbReference type="Pfam" id="PF06736">
    <property type="entry name" value="TMEM175"/>
    <property type="match status" value="1"/>
</dbReference>
<dbReference type="Proteomes" id="UP000192277">
    <property type="component" value="Unassembled WGS sequence"/>
</dbReference>
<evidence type="ECO:0000313" key="14">
    <source>
        <dbReference type="EMBL" id="OQP54757.1"/>
    </source>
</evidence>
<name>A0ABX3P3M2_9BACT</name>
<evidence type="ECO:0000256" key="8">
    <source>
        <dbReference type="ARBA" id="ARBA00022989"/>
    </source>
</evidence>
<evidence type="ECO:0000256" key="7">
    <source>
        <dbReference type="ARBA" id="ARBA00022958"/>
    </source>
</evidence>
<keyword evidence="15" id="KW-1185">Reference proteome</keyword>
<feature type="transmembrane region" description="Helical" evidence="13">
    <location>
        <begin position="183"/>
        <end position="201"/>
    </location>
</feature>
<comment type="subcellular location">
    <subcellularLocation>
        <location evidence="1">Membrane</location>
        <topology evidence="1">Multi-pass membrane protein</topology>
    </subcellularLocation>
</comment>
<feature type="transmembrane region" description="Helical" evidence="13">
    <location>
        <begin position="159"/>
        <end position="177"/>
    </location>
</feature>
<protein>
    <recommendedName>
        <fullName evidence="16">Integral membrane protein</fullName>
    </recommendedName>
</protein>
<comment type="caution">
    <text evidence="14">The sequence shown here is derived from an EMBL/GenBank/DDBJ whole genome shotgun (WGS) entry which is preliminary data.</text>
</comment>
<dbReference type="InterPro" id="IPR010617">
    <property type="entry name" value="TMEM175-like"/>
</dbReference>
<keyword evidence="11" id="KW-0407">Ion channel</keyword>
<keyword evidence="8 13" id="KW-1133">Transmembrane helix</keyword>
<organism evidence="14 15">
    <name type="scientific">Niastella koreensis</name>
    <dbReference type="NCBI Taxonomy" id="354356"/>
    <lineage>
        <taxon>Bacteria</taxon>
        <taxon>Pseudomonadati</taxon>
        <taxon>Bacteroidota</taxon>
        <taxon>Chitinophagia</taxon>
        <taxon>Chitinophagales</taxon>
        <taxon>Chitinophagaceae</taxon>
        <taxon>Niastella</taxon>
    </lineage>
</organism>
<proteinExistence type="inferred from homology"/>
<evidence type="ECO:0000256" key="12">
    <source>
        <dbReference type="ARBA" id="ARBA00034430"/>
    </source>
</evidence>
<evidence type="ECO:0000256" key="2">
    <source>
        <dbReference type="ARBA" id="ARBA00006920"/>
    </source>
</evidence>
<dbReference type="EMBL" id="LWBO01000001">
    <property type="protein sequence ID" value="OQP54757.1"/>
    <property type="molecule type" value="Genomic_DNA"/>
</dbReference>
<keyword evidence="9" id="KW-0406">Ion transport</keyword>
<evidence type="ECO:0000256" key="13">
    <source>
        <dbReference type="SAM" id="Phobius"/>
    </source>
</evidence>
<comment type="similarity">
    <text evidence="2">Belongs to the TMEM175 family.</text>
</comment>
<keyword evidence="6" id="KW-0631">Potassium channel</keyword>
<dbReference type="PANTHER" id="PTHR31462">
    <property type="entry name" value="ENDOSOMAL/LYSOSOMAL POTASSIUM CHANNEL TMEM175"/>
    <property type="match status" value="1"/>
</dbReference>
<comment type="catalytic activity">
    <reaction evidence="12">
        <text>K(+)(in) = K(+)(out)</text>
        <dbReference type="Rhea" id="RHEA:29463"/>
        <dbReference type="ChEBI" id="CHEBI:29103"/>
    </reaction>
</comment>
<evidence type="ECO:0000256" key="5">
    <source>
        <dbReference type="ARBA" id="ARBA00022692"/>
    </source>
</evidence>
<evidence type="ECO:0000256" key="11">
    <source>
        <dbReference type="ARBA" id="ARBA00023303"/>
    </source>
</evidence>
<reference evidence="14 15" key="1">
    <citation type="submission" date="2016-04" db="EMBL/GenBank/DDBJ databases">
        <authorList>
            <person name="Chen L."/>
            <person name="Zhuang W."/>
            <person name="Wang G."/>
        </authorList>
    </citation>
    <scope>NUCLEOTIDE SEQUENCE [LARGE SCALE GENOMIC DNA]</scope>
    <source>
        <strain evidence="15">GR20</strain>
    </source>
</reference>
<evidence type="ECO:0000256" key="6">
    <source>
        <dbReference type="ARBA" id="ARBA00022826"/>
    </source>
</evidence>
<keyword evidence="5 13" id="KW-0812">Transmembrane</keyword>
<sequence>MKDFIKKEIAFERVIFFSDAIVAIAITLLALNLKLELPVDRRVSFADLLLPWRNYLAFILSFINIAGFWRTHHNAFLYIYKMDDRIMFVNTCWLFLIVTLPFATTLVSSHFGQTPVIFLYSLNVLGLAILQNSIWDYADRKSYVDKEKLSENLRTRFRLVFNLDMINSLICVVLSFFLPTLAFVFLFFKLPMFLFGTFYLVGKRKKQLTG</sequence>
<evidence type="ECO:0000256" key="3">
    <source>
        <dbReference type="ARBA" id="ARBA00022448"/>
    </source>
</evidence>
<feature type="transmembrane region" description="Helical" evidence="13">
    <location>
        <begin position="117"/>
        <end position="138"/>
    </location>
</feature>
<keyword evidence="10 13" id="KW-0472">Membrane</keyword>
<keyword evidence="4" id="KW-0633">Potassium transport</keyword>
<evidence type="ECO:0000256" key="4">
    <source>
        <dbReference type="ARBA" id="ARBA00022538"/>
    </source>
</evidence>
<evidence type="ECO:0000256" key="10">
    <source>
        <dbReference type="ARBA" id="ARBA00023136"/>
    </source>
</evidence>
<feature type="transmembrane region" description="Helical" evidence="13">
    <location>
        <begin position="92"/>
        <end position="111"/>
    </location>
</feature>
<gene>
    <name evidence="14" type="ORF">A4D02_00055</name>
</gene>
<dbReference type="RefSeq" id="WP_014222288.1">
    <property type="nucleotide sequence ID" value="NZ_LWBO01000001.1"/>
</dbReference>
<keyword evidence="7" id="KW-0630">Potassium</keyword>
<evidence type="ECO:0000256" key="1">
    <source>
        <dbReference type="ARBA" id="ARBA00004141"/>
    </source>
</evidence>
<feature type="transmembrane region" description="Helical" evidence="13">
    <location>
        <begin position="14"/>
        <end position="32"/>
    </location>
</feature>
<feature type="transmembrane region" description="Helical" evidence="13">
    <location>
        <begin position="52"/>
        <end position="71"/>
    </location>
</feature>